<keyword evidence="7 15" id="KW-1133">Transmembrane helix</keyword>
<evidence type="ECO:0000256" key="9">
    <source>
        <dbReference type="ARBA" id="ARBA00023040"/>
    </source>
</evidence>
<keyword evidence="18" id="KW-1185">Reference proteome</keyword>
<dbReference type="PANTHER" id="PTHR24240">
    <property type="entry name" value="OPSIN"/>
    <property type="match status" value="1"/>
</dbReference>
<feature type="transmembrane region" description="Helical" evidence="15">
    <location>
        <begin position="221"/>
        <end position="241"/>
    </location>
</feature>
<dbReference type="FunFam" id="1.20.1070.10:FF:000044">
    <property type="entry name" value="Opsin, ultraviolet-sensitive"/>
    <property type="match status" value="2"/>
</dbReference>
<dbReference type="PRINTS" id="PR00577">
    <property type="entry name" value="OPSINRH3RH4"/>
</dbReference>
<dbReference type="InterPro" id="IPR001760">
    <property type="entry name" value="Opsin"/>
</dbReference>
<dbReference type="Gene3D" id="1.20.1070.10">
    <property type="entry name" value="Rhodopsin 7-helix transmembrane proteins"/>
    <property type="match status" value="2"/>
</dbReference>
<keyword evidence="6 15" id="KW-0681">Retinal protein</keyword>
<keyword evidence="2 15" id="KW-0600">Photoreceptor protein</keyword>
<dbReference type="GO" id="GO:0009881">
    <property type="term" value="F:photoreceptor activity"/>
    <property type="evidence" value="ECO:0007669"/>
    <property type="project" value="UniProtKB-KW"/>
</dbReference>
<keyword evidence="14" id="KW-0844">Vision</keyword>
<keyword evidence="4 15" id="KW-0716">Sensory transduction</keyword>
<feature type="transmembrane region" description="Helical" evidence="15">
    <location>
        <begin position="569"/>
        <end position="588"/>
    </location>
</feature>
<keyword evidence="8 15" id="KW-0157">Chromophore</keyword>
<evidence type="ECO:0000313" key="17">
    <source>
        <dbReference type="EMBL" id="ROT63018.1"/>
    </source>
</evidence>
<dbReference type="GO" id="GO:0016020">
    <property type="term" value="C:membrane"/>
    <property type="evidence" value="ECO:0007669"/>
    <property type="project" value="UniProtKB-SubCell"/>
</dbReference>
<feature type="transmembrane region" description="Helical" evidence="15">
    <location>
        <begin position="658"/>
        <end position="683"/>
    </location>
</feature>
<comment type="caution">
    <text evidence="15">Lacks conserved residue(s) required for the propagation of feature annotation.</text>
</comment>
<keyword evidence="9 15" id="KW-0297">G-protein coupled receptor</keyword>
<evidence type="ECO:0000256" key="5">
    <source>
        <dbReference type="ARBA" id="ARBA00022692"/>
    </source>
</evidence>
<keyword evidence="3" id="KW-0597">Phosphoprotein</keyword>
<feature type="transmembrane region" description="Helical" evidence="15">
    <location>
        <begin position="529"/>
        <end position="549"/>
    </location>
</feature>
<evidence type="ECO:0000256" key="3">
    <source>
        <dbReference type="ARBA" id="ARBA00022553"/>
    </source>
</evidence>
<dbReference type="SMART" id="SM01381">
    <property type="entry name" value="7TM_GPCR_Srsx"/>
    <property type="match status" value="1"/>
</dbReference>
<dbReference type="EMBL" id="QCYY01003504">
    <property type="protein sequence ID" value="ROT63018.1"/>
    <property type="molecule type" value="Genomic_DNA"/>
</dbReference>
<keyword evidence="13 15" id="KW-0807">Transducer</keyword>
<dbReference type="PROSITE" id="PS00237">
    <property type="entry name" value="G_PROTEIN_RECEP_F1_1"/>
    <property type="match status" value="2"/>
</dbReference>
<keyword evidence="10 15" id="KW-0472">Membrane</keyword>
<evidence type="ECO:0000256" key="14">
    <source>
        <dbReference type="ARBA" id="ARBA00023305"/>
    </source>
</evidence>
<feature type="transmembrane region" description="Helical" evidence="15">
    <location>
        <begin position="134"/>
        <end position="153"/>
    </location>
</feature>
<dbReference type="InterPro" id="IPR017452">
    <property type="entry name" value="GPCR_Rhodpsn_7TM"/>
</dbReference>
<evidence type="ECO:0000256" key="4">
    <source>
        <dbReference type="ARBA" id="ARBA00022606"/>
    </source>
</evidence>
<name>A0A423SFN4_PENVA</name>
<dbReference type="Proteomes" id="UP000283509">
    <property type="component" value="Unassembled WGS sequence"/>
</dbReference>
<feature type="transmembrane region" description="Helical" evidence="15">
    <location>
        <begin position="173"/>
        <end position="193"/>
    </location>
</feature>
<dbReference type="Pfam" id="PF00001">
    <property type="entry name" value="7tm_1"/>
    <property type="match status" value="2"/>
</dbReference>
<evidence type="ECO:0000256" key="13">
    <source>
        <dbReference type="ARBA" id="ARBA00023224"/>
    </source>
</evidence>
<feature type="transmembrane region" description="Helical" evidence="15">
    <location>
        <begin position="55"/>
        <end position="82"/>
    </location>
</feature>
<dbReference type="AlphaFoldDB" id="A0A423SFN4"/>
<accession>A0A423SFN4</accession>
<dbReference type="OrthoDB" id="9996086at2759"/>
<evidence type="ECO:0000256" key="1">
    <source>
        <dbReference type="ARBA" id="ARBA00004141"/>
    </source>
</evidence>
<comment type="subcellular location">
    <subcellularLocation>
        <location evidence="1 15">Membrane</location>
        <topology evidence="1 15">Multi-pass membrane protein</topology>
    </subcellularLocation>
</comment>
<dbReference type="GO" id="GO:0004930">
    <property type="term" value="F:G protein-coupled receptor activity"/>
    <property type="evidence" value="ECO:0007669"/>
    <property type="project" value="UniProtKB-KW"/>
</dbReference>
<dbReference type="CDD" id="cd15079">
    <property type="entry name" value="7tmA_photoreceptors_insect"/>
    <property type="match status" value="2"/>
</dbReference>
<feature type="transmembrane region" description="Helical" evidence="15">
    <location>
        <begin position="94"/>
        <end position="114"/>
    </location>
</feature>
<dbReference type="GO" id="GO:0007602">
    <property type="term" value="P:phototransduction"/>
    <property type="evidence" value="ECO:0007669"/>
    <property type="project" value="UniProtKB-KW"/>
</dbReference>
<dbReference type="InterPro" id="IPR000276">
    <property type="entry name" value="GPCR_Rhodpsn"/>
</dbReference>
<feature type="transmembrane region" description="Helical" evidence="15">
    <location>
        <begin position="717"/>
        <end position="738"/>
    </location>
</feature>
<evidence type="ECO:0000256" key="12">
    <source>
        <dbReference type="ARBA" id="ARBA00023170"/>
    </source>
</evidence>
<evidence type="ECO:0000313" key="18">
    <source>
        <dbReference type="Proteomes" id="UP000283509"/>
    </source>
</evidence>
<evidence type="ECO:0000256" key="6">
    <source>
        <dbReference type="ARBA" id="ARBA00022925"/>
    </source>
</evidence>
<evidence type="ECO:0000256" key="7">
    <source>
        <dbReference type="ARBA" id="ARBA00022989"/>
    </source>
</evidence>
<feature type="transmembrane region" description="Helical" evidence="15">
    <location>
        <begin position="608"/>
        <end position="628"/>
    </location>
</feature>
<dbReference type="InterPro" id="IPR050125">
    <property type="entry name" value="GPCR_opsins"/>
</dbReference>
<evidence type="ECO:0000256" key="8">
    <source>
        <dbReference type="ARBA" id="ARBA00022991"/>
    </source>
</evidence>
<reference evidence="17 18" key="1">
    <citation type="submission" date="2018-04" db="EMBL/GenBank/DDBJ databases">
        <authorList>
            <person name="Zhang X."/>
            <person name="Yuan J."/>
            <person name="Li F."/>
            <person name="Xiang J."/>
        </authorList>
    </citation>
    <scope>NUCLEOTIDE SEQUENCE [LARGE SCALE GENOMIC DNA]</scope>
    <source>
        <tissue evidence="17">Muscle</tissue>
    </source>
</reference>
<sequence>MDFGTHNVSDPMAYRGGGVSFGYPEGFTLMDLVPDDVKPLVHPHWSNFPPVNPMWHYLLAGIYMILGFLSFFGNGIVMYLFLCKKSLRSPANMFVVNLAFSDFMMMVSQFPMFVMNCFSGGYWSLGAFACQLHAFTGALFGLTSLLTLAAIGYDRYCVIVKAFDGGHISSGKAFIIILLCWGYATAVSIWPFFGWNSYIPEGILTSCSFDYISQDWSTKSFGLFLFIMCYCIPLTLIIFVYSQIVGAIRQHEKALREQAKKMNVENLRSNADAKKQSAEVRIAKVAVANVFLWLLTWTPYAYVVLTGLFGDQTKVTPLVSALPGLIAKTASVYNPIMFAISHPKFRLALQEAMPWFCVHEEKDDDTKSSKTESEAPKLKAYIRRSAVLTLALPNREALGDDLKPANKLCDRTPASEQHLFGLELLGISVSTALSTMSIGTVNVTVPMAYRGGGVSFGYPEGFTLMDLVPDDVKPLIHPHWSNFPPVNPMWHYLLAGIYMILGFLSFFGNGIVMYLFLCKKSLRSPANMFVVNLAFSDFMMMVSQFPMFVMNCFSGGYWSLGAFACQLHAFTGAIFGLTSLMTLAAIGYDRYCVIVKAFDGGHISSGKALIIILVCWAYSIAVSIWPFYGWNSYIPEGILTSCSFDYISQDWSTKSYGLFLFIMCYCIPLTVIIFVYAQIVGAIRQHEKALRAQAKKMNVENLRSNADAKKQSAEVRIAKVAVANVFLWLLTWTPYAYVVMTGLFGDQEKVTPLVSALPGLIAKTASVYNPMMFAISHPKFRLALQEAMPWFCVHEEKDDDTKSTKTESEAPK</sequence>
<evidence type="ECO:0000256" key="2">
    <source>
        <dbReference type="ARBA" id="ARBA00022543"/>
    </source>
</evidence>
<comment type="similarity">
    <text evidence="15">Belongs to the G-protein coupled receptor 1 family. Opsin subfamily.</text>
</comment>
<dbReference type="GO" id="GO:0007601">
    <property type="term" value="P:visual perception"/>
    <property type="evidence" value="ECO:0007669"/>
    <property type="project" value="UniProtKB-KW"/>
</dbReference>
<evidence type="ECO:0000256" key="15">
    <source>
        <dbReference type="RuleBase" id="RU004951"/>
    </source>
</evidence>
<evidence type="ECO:0000256" key="11">
    <source>
        <dbReference type="ARBA" id="ARBA00023157"/>
    </source>
</evidence>
<dbReference type="SUPFAM" id="SSF81321">
    <property type="entry name" value="Family A G protein-coupled receptor-like"/>
    <property type="match status" value="2"/>
</dbReference>
<keyword evidence="5 15" id="KW-0812">Transmembrane</keyword>
<feature type="transmembrane region" description="Helical" evidence="15">
    <location>
        <begin position="285"/>
        <end position="309"/>
    </location>
</feature>
<proteinExistence type="inferred from homology"/>
<evidence type="ECO:0000259" key="16">
    <source>
        <dbReference type="PROSITE" id="PS50262"/>
    </source>
</evidence>
<organism evidence="17 18">
    <name type="scientific">Penaeus vannamei</name>
    <name type="common">Whiteleg shrimp</name>
    <name type="synonym">Litopenaeus vannamei</name>
    <dbReference type="NCBI Taxonomy" id="6689"/>
    <lineage>
        <taxon>Eukaryota</taxon>
        <taxon>Metazoa</taxon>
        <taxon>Ecdysozoa</taxon>
        <taxon>Arthropoda</taxon>
        <taxon>Crustacea</taxon>
        <taxon>Multicrustacea</taxon>
        <taxon>Malacostraca</taxon>
        <taxon>Eumalacostraca</taxon>
        <taxon>Eucarida</taxon>
        <taxon>Decapoda</taxon>
        <taxon>Dendrobranchiata</taxon>
        <taxon>Penaeoidea</taxon>
        <taxon>Penaeidae</taxon>
        <taxon>Penaeus</taxon>
    </lineage>
</organism>
<comment type="caution">
    <text evidence="17">The sequence shown here is derived from an EMBL/GenBank/DDBJ whole genome shotgun (WGS) entry which is preliminary data.</text>
</comment>
<dbReference type="PRINTS" id="PR00238">
    <property type="entry name" value="OPSIN"/>
</dbReference>
<feature type="transmembrane region" description="Helical" evidence="15">
    <location>
        <begin position="424"/>
        <end position="449"/>
    </location>
</feature>
<gene>
    <name evidence="17" type="ORF">C7M84_019097</name>
</gene>
<feature type="domain" description="G-protein coupled receptors family 1 profile" evidence="16">
    <location>
        <begin position="73"/>
        <end position="338"/>
    </location>
</feature>
<keyword evidence="11" id="KW-1015">Disulfide bond</keyword>
<keyword evidence="12 15" id="KW-0675">Receptor</keyword>
<feature type="domain" description="G-protein coupled receptors family 1 profile" evidence="16">
    <location>
        <begin position="508"/>
        <end position="773"/>
    </location>
</feature>
<feature type="transmembrane region" description="Helical" evidence="15">
    <location>
        <begin position="490"/>
        <end position="517"/>
    </location>
</feature>
<evidence type="ECO:0000256" key="10">
    <source>
        <dbReference type="ARBA" id="ARBA00023136"/>
    </source>
</evidence>
<feature type="transmembrane region" description="Helical" evidence="15">
    <location>
        <begin position="321"/>
        <end position="340"/>
    </location>
</feature>
<reference evidence="17 18" key="2">
    <citation type="submission" date="2019-01" db="EMBL/GenBank/DDBJ databases">
        <title>The decoding of complex shrimp genome reveals the adaptation for benthos swimmer, frequently molting mechanism and breeding impact on genome.</title>
        <authorList>
            <person name="Sun Y."/>
            <person name="Gao Y."/>
            <person name="Yu Y."/>
        </authorList>
    </citation>
    <scope>NUCLEOTIDE SEQUENCE [LARGE SCALE GENOMIC DNA]</scope>
    <source>
        <tissue evidence="17">Muscle</tissue>
    </source>
</reference>
<dbReference type="PRINTS" id="PR00237">
    <property type="entry name" value="GPCRRHODOPSN"/>
</dbReference>
<dbReference type="PROSITE" id="PS50262">
    <property type="entry name" value="G_PROTEIN_RECEP_F1_2"/>
    <property type="match status" value="2"/>
</dbReference>
<protein>
    <submittedName>
        <fullName evidence="17">Opsin</fullName>
    </submittedName>
</protein>